<organism evidence="1 2">
    <name type="scientific">Candidatus Carbonibacillus altaicus</name>
    <dbReference type="NCBI Taxonomy" id="2163959"/>
    <lineage>
        <taxon>Bacteria</taxon>
        <taxon>Bacillati</taxon>
        <taxon>Bacillota</taxon>
        <taxon>Bacilli</taxon>
        <taxon>Bacillales</taxon>
        <taxon>Candidatus Carbonibacillus</taxon>
    </lineage>
</organism>
<dbReference type="AlphaFoldDB" id="A0A2R6Y5B7"/>
<dbReference type="Pfam" id="PF13797">
    <property type="entry name" value="Post_transc_reg"/>
    <property type="match status" value="1"/>
</dbReference>
<gene>
    <name evidence="1" type="ORF">BSOLF_0716</name>
</gene>
<evidence type="ECO:0000313" key="2">
    <source>
        <dbReference type="Proteomes" id="UP000244338"/>
    </source>
</evidence>
<dbReference type="EMBL" id="PEBX01000002">
    <property type="protein sequence ID" value="PTQ57854.1"/>
    <property type="molecule type" value="Genomic_DNA"/>
</dbReference>
<sequence length="95" mass="10899">MDKATDGENMITLSSFSEETLSSLKALCKKKAEEFNMLGYDVSSEAVWAYVEHRFKSTAKLYEVVEVILHLRIQTWMNYATREAFLSSESSESLF</sequence>
<dbReference type="Proteomes" id="UP000244338">
    <property type="component" value="Unassembled WGS sequence"/>
</dbReference>
<evidence type="ECO:0000313" key="1">
    <source>
        <dbReference type="EMBL" id="PTQ57854.1"/>
    </source>
</evidence>
<dbReference type="InterPro" id="IPR025716">
    <property type="entry name" value="Post-transcriptional_regulator"/>
</dbReference>
<name>A0A2R6Y5B7_9BACL</name>
<evidence type="ECO:0008006" key="3">
    <source>
        <dbReference type="Google" id="ProtNLM"/>
    </source>
</evidence>
<comment type="caution">
    <text evidence="1">The sequence shown here is derived from an EMBL/GenBank/DDBJ whole genome shotgun (WGS) entry which is preliminary data.</text>
</comment>
<proteinExistence type="predicted"/>
<protein>
    <recommendedName>
        <fullName evidence="3">Post-transcriptional regulator</fullName>
    </recommendedName>
</protein>
<reference evidence="2" key="1">
    <citation type="journal article" date="2018" name="Sci. Rep.">
        <title>Lignite coal burning seam in the remote Altai Mountains harbors a hydrogen-driven thermophilic microbial community.</title>
        <authorList>
            <person name="Kadnikov V.V."/>
            <person name="Mardanov A.V."/>
            <person name="Ivasenko D.A."/>
            <person name="Antsiferov D.V."/>
            <person name="Beletsky A.V."/>
            <person name="Karnachuk O.V."/>
            <person name="Ravin N.V."/>
        </authorList>
    </citation>
    <scope>NUCLEOTIDE SEQUENCE [LARGE SCALE GENOMIC DNA]</scope>
</reference>
<accession>A0A2R6Y5B7</accession>